<dbReference type="AlphaFoldDB" id="A0A0L9T5X2"/>
<feature type="compositionally biased region" description="Low complexity" evidence="2">
    <location>
        <begin position="101"/>
        <end position="116"/>
    </location>
</feature>
<accession>A0A0L9T5X2</accession>
<feature type="region of interest" description="Disordered" evidence="2">
    <location>
        <begin position="378"/>
        <end position="407"/>
    </location>
</feature>
<dbReference type="Gramene" id="KOM25985">
    <property type="protein sequence ID" value="KOM25985"/>
    <property type="gene ID" value="LR48_Vigan213s000800"/>
</dbReference>
<protein>
    <submittedName>
        <fullName evidence="3">Uncharacterized protein</fullName>
    </submittedName>
</protein>
<dbReference type="EMBL" id="KQ258297">
    <property type="protein sequence ID" value="KOM25985.1"/>
    <property type="molecule type" value="Genomic_DNA"/>
</dbReference>
<feature type="compositionally biased region" description="Basic and acidic residues" evidence="2">
    <location>
        <begin position="276"/>
        <end position="288"/>
    </location>
</feature>
<reference evidence="4" key="1">
    <citation type="journal article" date="2015" name="Proc. Natl. Acad. Sci. U.S.A.">
        <title>Genome sequencing of adzuki bean (Vigna angularis) provides insight into high starch and low fat accumulation and domestication.</title>
        <authorList>
            <person name="Yang K."/>
            <person name="Tian Z."/>
            <person name="Chen C."/>
            <person name="Luo L."/>
            <person name="Zhao B."/>
            <person name="Wang Z."/>
            <person name="Yu L."/>
            <person name="Li Y."/>
            <person name="Sun Y."/>
            <person name="Li W."/>
            <person name="Chen Y."/>
            <person name="Li Y."/>
            <person name="Zhang Y."/>
            <person name="Ai D."/>
            <person name="Zhao J."/>
            <person name="Shang C."/>
            <person name="Ma Y."/>
            <person name="Wu B."/>
            <person name="Wang M."/>
            <person name="Gao L."/>
            <person name="Sun D."/>
            <person name="Zhang P."/>
            <person name="Guo F."/>
            <person name="Wang W."/>
            <person name="Li Y."/>
            <person name="Wang J."/>
            <person name="Varshney R.K."/>
            <person name="Wang J."/>
            <person name="Ling H.Q."/>
            <person name="Wan P."/>
        </authorList>
    </citation>
    <scope>NUCLEOTIDE SEQUENCE</scope>
    <source>
        <strain evidence="4">cv. Jingnong 6</strain>
    </source>
</reference>
<dbReference type="Proteomes" id="UP000053144">
    <property type="component" value="Unassembled WGS sequence"/>
</dbReference>
<feature type="region of interest" description="Disordered" evidence="2">
    <location>
        <begin position="274"/>
        <end position="331"/>
    </location>
</feature>
<sequence>MTGEGSECRDKGKGVARPKKRQRKAPKYVLRVPATLPITAAPSSSSVGPSPTPVVHPLPTHVVHPPPTPTVYPPLTPITNILPPPVIITLTPPLMIITPTSPSDPTYIPSSSSIPPYETATPSVDPDLAGDGDGVNPPLHDRPWIEPYGKGFIPSKMKMQWKPEHETQIQNNFHMKASHRLSEMFRDAHNAGEHPYWLGEHIWNYLLAHWNSAEFRNKCATTQRNKASEEGGTLHTGGSITVHEHAIRMAQALGWAVHVDEVFAQTHVRKGTNQFVDERSRKTHEEFSARLSQVRSEHGSTPTPDDATNEDDDIRGTLKHQPSSSTTTTNETIERLTQLLQQRDQENHELRENYSDLRIEFTNFKSLVMRALPDASNIHSTITPTQPRPSPSPAVPQQPTSVQPTSV</sequence>
<feature type="compositionally biased region" description="Polar residues" evidence="2">
    <location>
        <begin position="397"/>
        <end position="407"/>
    </location>
</feature>
<feature type="compositionally biased region" description="Pro residues" evidence="2">
    <location>
        <begin position="386"/>
        <end position="396"/>
    </location>
</feature>
<feature type="compositionally biased region" description="Basic residues" evidence="2">
    <location>
        <begin position="14"/>
        <end position="26"/>
    </location>
</feature>
<feature type="compositionally biased region" description="Polar residues" evidence="2">
    <location>
        <begin position="290"/>
        <end position="303"/>
    </location>
</feature>
<proteinExistence type="predicted"/>
<feature type="compositionally biased region" description="Basic and acidic residues" evidence="2">
    <location>
        <begin position="1"/>
        <end position="13"/>
    </location>
</feature>
<evidence type="ECO:0000313" key="3">
    <source>
        <dbReference type="EMBL" id="KOM25985.1"/>
    </source>
</evidence>
<evidence type="ECO:0000256" key="2">
    <source>
        <dbReference type="SAM" id="MobiDB-lite"/>
    </source>
</evidence>
<feature type="coiled-coil region" evidence="1">
    <location>
        <begin position="333"/>
        <end position="360"/>
    </location>
</feature>
<dbReference type="Pfam" id="PF03004">
    <property type="entry name" value="Transposase_24"/>
    <property type="match status" value="1"/>
</dbReference>
<dbReference type="InterPro" id="IPR004252">
    <property type="entry name" value="Probable_transposase_24"/>
</dbReference>
<feature type="region of interest" description="Disordered" evidence="2">
    <location>
        <begin position="1"/>
        <end position="29"/>
    </location>
</feature>
<evidence type="ECO:0000313" key="4">
    <source>
        <dbReference type="Proteomes" id="UP000053144"/>
    </source>
</evidence>
<feature type="region of interest" description="Disordered" evidence="2">
    <location>
        <begin position="101"/>
        <end position="121"/>
    </location>
</feature>
<organism evidence="3 4">
    <name type="scientific">Phaseolus angularis</name>
    <name type="common">Azuki bean</name>
    <name type="synonym">Vigna angularis</name>
    <dbReference type="NCBI Taxonomy" id="3914"/>
    <lineage>
        <taxon>Eukaryota</taxon>
        <taxon>Viridiplantae</taxon>
        <taxon>Streptophyta</taxon>
        <taxon>Embryophyta</taxon>
        <taxon>Tracheophyta</taxon>
        <taxon>Spermatophyta</taxon>
        <taxon>Magnoliopsida</taxon>
        <taxon>eudicotyledons</taxon>
        <taxon>Gunneridae</taxon>
        <taxon>Pentapetalae</taxon>
        <taxon>rosids</taxon>
        <taxon>fabids</taxon>
        <taxon>Fabales</taxon>
        <taxon>Fabaceae</taxon>
        <taxon>Papilionoideae</taxon>
        <taxon>50 kb inversion clade</taxon>
        <taxon>NPAAA clade</taxon>
        <taxon>indigoferoid/millettioid clade</taxon>
        <taxon>Phaseoleae</taxon>
        <taxon>Vigna</taxon>
    </lineage>
</organism>
<gene>
    <name evidence="3" type="ORF">LR48_Vigan213s000800</name>
</gene>
<name>A0A0L9T5X2_PHAAN</name>
<evidence type="ECO:0000256" key="1">
    <source>
        <dbReference type="SAM" id="Coils"/>
    </source>
</evidence>
<keyword evidence="1" id="KW-0175">Coiled coil</keyword>